<feature type="region of interest" description="Disordered" evidence="5">
    <location>
        <begin position="21"/>
        <end position="51"/>
    </location>
</feature>
<name>A0A7U2FDB3_PHANO</name>
<dbReference type="PROSITE" id="PS50865">
    <property type="entry name" value="ZF_MYND_2"/>
    <property type="match status" value="1"/>
</dbReference>
<dbReference type="EMBL" id="CP069033">
    <property type="protein sequence ID" value="QRD00925.1"/>
    <property type="molecule type" value="Genomic_DNA"/>
</dbReference>
<gene>
    <name evidence="7" type="ORF">JI435_164900</name>
</gene>
<dbReference type="Pfam" id="PF01753">
    <property type="entry name" value="zf-MYND"/>
    <property type="match status" value="1"/>
</dbReference>
<dbReference type="Proteomes" id="UP000663193">
    <property type="component" value="Chromosome 11"/>
</dbReference>
<evidence type="ECO:0000256" key="4">
    <source>
        <dbReference type="PROSITE-ProRule" id="PRU00134"/>
    </source>
</evidence>
<sequence length="129" mass="14034">MPLRSIPNFLFTHQNLTAVMADQTEPSSTSERTNTTSPEASSSSSTSPTSQCAQCAKSPDTLKQCLKCHSVAYCGKDCQKAHFKMHKKVCASLAQEYVKANEPKMASRSTAGAKAGGRERGLQKWQFDT</sequence>
<dbReference type="OrthoDB" id="341421at2759"/>
<evidence type="ECO:0000256" key="2">
    <source>
        <dbReference type="ARBA" id="ARBA00022771"/>
    </source>
</evidence>
<feature type="domain" description="MYND-type" evidence="6">
    <location>
        <begin position="52"/>
        <end position="90"/>
    </location>
</feature>
<keyword evidence="2 4" id="KW-0863">Zinc-finger</keyword>
<keyword evidence="1" id="KW-0479">Metal-binding</keyword>
<evidence type="ECO:0000259" key="6">
    <source>
        <dbReference type="PROSITE" id="PS50865"/>
    </source>
</evidence>
<keyword evidence="3" id="KW-0862">Zinc</keyword>
<dbReference type="SUPFAM" id="SSF144232">
    <property type="entry name" value="HIT/MYND zinc finger-like"/>
    <property type="match status" value="1"/>
</dbReference>
<organism evidence="7 8">
    <name type="scientific">Phaeosphaeria nodorum (strain SN15 / ATCC MYA-4574 / FGSC 10173)</name>
    <name type="common">Glume blotch fungus</name>
    <name type="synonym">Parastagonospora nodorum</name>
    <dbReference type="NCBI Taxonomy" id="321614"/>
    <lineage>
        <taxon>Eukaryota</taxon>
        <taxon>Fungi</taxon>
        <taxon>Dikarya</taxon>
        <taxon>Ascomycota</taxon>
        <taxon>Pezizomycotina</taxon>
        <taxon>Dothideomycetes</taxon>
        <taxon>Pleosporomycetidae</taxon>
        <taxon>Pleosporales</taxon>
        <taxon>Pleosporineae</taxon>
        <taxon>Phaeosphaeriaceae</taxon>
        <taxon>Parastagonospora</taxon>
    </lineage>
</organism>
<dbReference type="GO" id="GO:0008270">
    <property type="term" value="F:zinc ion binding"/>
    <property type="evidence" value="ECO:0007669"/>
    <property type="project" value="UniProtKB-KW"/>
</dbReference>
<dbReference type="Gene3D" id="6.10.140.2220">
    <property type="match status" value="1"/>
</dbReference>
<evidence type="ECO:0000256" key="5">
    <source>
        <dbReference type="SAM" id="MobiDB-lite"/>
    </source>
</evidence>
<dbReference type="AlphaFoldDB" id="A0A7U2FDB3"/>
<protein>
    <submittedName>
        <fullName evidence="7">MYND-type zinc finger protein samB</fullName>
    </submittedName>
</protein>
<keyword evidence="8" id="KW-1185">Reference proteome</keyword>
<proteinExistence type="predicted"/>
<feature type="compositionally biased region" description="Low complexity" evidence="5">
    <location>
        <begin position="33"/>
        <end position="50"/>
    </location>
</feature>
<dbReference type="InterPro" id="IPR002893">
    <property type="entry name" value="Znf_MYND"/>
</dbReference>
<evidence type="ECO:0000256" key="1">
    <source>
        <dbReference type="ARBA" id="ARBA00022723"/>
    </source>
</evidence>
<evidence type="ECO:0000256" key="3">
    <source>
        <dbReference type="ARBA" id="ARBA00022833"/>
    </source>
</evidence>
<evidence type="ECO:0000313" key="7">
    <source>
        <dbReference type="EMBL" id="QRD00925.1"/>
    </source>
</evidence>
<dbReference type="PROSITE" id="PS01360">
    <property type="entry name" value="ZF_MYND_1"/>
    <property type="match status" value="1"/>
</dbReference>
<evidence type="ECO:0000313" key="8">
    <source>
        <dbReference type="Proteomes" id="UP000663193"/>
    </source>
</evidence>
<dbReference type="VEuPathDB" id="FungiDB:JI435_164900"/>
<feature type="region of interest" description="Disordered" evidence="5">
    <location>
        <begin position="102"/>
        <end position="129"/>
    </location>
</feature>
<accession>A0A7U2FDB3</accession>
<reference evidence="8" key="1">
    <citation type="journal article" date="2021" name="BMC Genomics">
        <title>Chromosome-level genome assembly and manually-curated proteome of model necrotroph Parastagonospora nodorum Sn15 reveals a genome-wide trove of candidate effector homologs, and redundancy of virulence-related functions within an accessory chromosome.</title>
        <authorList>
            <person name="Bertazzoni S."/>
            <person name="Jones D.A.B."/>
            <person name="Phan H.T."/>
            <person name="Tan K.-C."/>
            <person name="Hane J.K."/>
        </authorList>
    </citation>
    <scope>NUCLEOTIDE SEQUENCE [LARGE SCALE GENOMIC DNA]</scope>
    <source>
        <strain evidence="8">SN15 / ATCC MYA-4574 / FGSC 10173)</strain>
    </source>
</reference>